<keyword evidence="4" id="KW-0408">Iron</keyword>
<reference evidence="6" key="1">
    <citation type="journal article" date="2017" name="Nat. Commun.">
        <title>The North American bullfrog draft genome provides insight into hormonal regulation of long noncoding RNA.</title>
        <authorList>
            <person name="Hammond S.A."/>
            <person name="Warren R.L."/>
            <person name="Vandervalk B.P."/>
            <person name="Kucuk E."/>
            <person name="Khan H."/>
            <person name="Gibb E.A."/>
            <person name="Pandoh P."/>
            <person name="Kirk H."/>
            <person name="Zhao Y."/>
            <person name="Jones M."/>
            <person name="Mungall A.J."/>
            <person name="Coope R."/>
            <person name="Pleasance S."/>
            <person name="Moore R.A."/>
            <person name="Holt R.A."/>
            <person name="Round J.M."/>
            <person name="Ohora S."/>
            <person name="Walle B.V."/>
            <person name="Veldhoen N."/>
            <person name="Helbing C.C."/>
            <person name="Birol I."/>
        </authorList>
    </citation>
    <scope>NUCLEOTIDE SEQUENCE [LARGE SCALE GENOMIC DNA]</scope>
</reference>
<dbReference type="Pfam" id="PF03098">
    <property type="entry name" value="An_peroxidase"/>
    <property type="match status" value="1"/>
</dbReference>
<keyword evidence="6" id="KW-1185">Reference proteome</keyword>
<dbReference type="GO" id="GO:0042742">
    <property type="term" value="P:defense response to bacterium"/>
    <property type="evidence" value="ECO:0007669"/>
    <property type="project" value="TreeGrafter"/>
</dbReference>
<sequence length="645" mass="72926">MGNRSPIHLTLADGVEELDDDLIANCAKEAKHLVDTAYKNTRLIKLLFFPLLLSLKERLRTKNVDARDLMAYFKQPVAGSRNYIRAADYMGTTLQLLEEKFKYVSNKPFNISDVLTKNQLNAISKISGCEAQYRPMVCQDSPYRTITGTCNNRRNPTLGASNTGFTRLLPAEYEDGLSLPRGWTENRPINGFPLPLARQVSNEIVRFNTEEITLDNGRALAFMQWGQWTDHDLDLSPETPARSTFLKGIDCDISCAREPPCFPLKIPANDPRFTNRSDCIPMFRSSPVCTPGSPVREQINILTSFVDGSQVYGSDVPLAAKLRNNTNQLGLMAINQNFTDNGLAYLPFETAEEDFCVLTNRSSGIPCFLGGDPRVSEQPGLTAYHTLFVREHNRIATELRRMNPGWSGETLYQEARKIVGGILQKITYKDWLPLLLGSEFPQVLPRYTGYNESVDPRVANVFTVVFRMGHTLIQPIIYRLGDGYRPLMPEPEVPLHFTFFNSWRVVRQGGIDPLLRGLMANRAKLNRQNQLVVDELRERLFMFTKRTGLDLPALNMQRGREHGVPGYNAYRRFCGLSAPRNMQELAAVLNNRELAQKFINLYGTPENIDIWVGGVAEELVRNGRIGKLLTCLIGNQLRRARDGDR</sequence>
<dbReference type="GO" id="GO:0020037">
    <property type="term" value="F:heme binding"/>
    <property type="evidence" value="ECO:0007669"/>
    <property type="project" value="InterPro"/>
</dbReference>
<keyword evidence="4" id="KW-0479">Metal-binding</keyword>
<dbReference type="GO" id="GO:0005615">
    <property type="term" value="C:extracellular space"/>
    <property type="evidence" value="ECO:0007669"/>
    <property type="project" value="TreeGrafter"/>
</dbReference>
<evidence type="ECO:0000313" key="6">
    <source>
        <dbReference type="Proteomes" id="UP000228934"/>
    </source>
</evidence>
<keyword evidence="2" id="KW-0964">Secreted</keyword>
<protein>
    <recommendedName>
        <fullName evidence="7">Eosinophil peroxidase</fullName>
    </recommendedName>
</protein>
<dbReference type="GO" id="GO:0004601">
    <property type="term" value="F:peroxidase activity"/>
    <property type="evidence" value="ECO:0007669"/>
    <property type="project" value="InterPro"/>
</dbReference>
<evidence type="ECO:0000256" key="3">
    <source>
        <dbReference type="ARBA" id="ARBA00022729"/>
    </source>
</evidence>
<dbReference type="InterPro" id="IPR010255">
    <property type="entry name" value="Haem_peroxidase_sf"/>
</dbReference>
<proteinExistence type="predicted"/>
<dbReference type="GO" id="GO:0006979">
    <property type="term" value="P:response to oxidative stress"/>
    <property type="evidence" value="ECO:0007669"/>
    <property type="project" value="InterPro"/>
</dbReference>
<dbReference type="PANTHER" id="PTHR11475">
    <property type="entry name" value="OXIDASE/PEROXIDASE"/>
    <property type="match status" value="1"/>
</dbReference>
<comment type="subcellular location">
    <subcellularLocation>
        <location evidence="1">Secreted</location>
    </subcellularLocation>
</comment>
<evidence type="ECO:0000256" key="1">
    <source>
        <dbReference type="ARBA" id="ARBA00004613"/>
    </source>
</evidence>
<dbReference type="SUPFAM" id="SSF48113">
    <property type="entry name" value="Heme-dependent peroxidases"/>
    <property type="match status" value="1"/>
</dbReference>
<dbReference type="AlphaFoldDB" id="A0A2G9RH55"/>
<name>A0A2G9RH55_AQUCT</name>
<dbReference type="PRINTS" id="PR00457">
    <property type="entry name" value="ANPEROXIDASE"/>
</dbReference>
<evidence type="ECO:0000256" key="2">
    <source>
        <dbReference type="ARBA" id="ARBA00022525"/>
    </source>
</evidence>
<feature type="binding site" description="axial binding residue" evidence="4">
    <location>
        <position position="470"/>
    </location>
    <ligand>
        <name>heme b</name>
        <dbReference type="ChEBI" id="CHEBI:60344"/>
    </ligand>
    <ligandPart>
        <name>Fe</name>
        <dbReference type="ChEBI" id="CHEBI:18248"/>
    </ligandPart>
</feature>
<dbReference type="PROSITE" id="PS50292">
    <property type="entry name" value="PEROXIDASE_3"/>
    <property type="match status" value="1"/>
</dbReference>
<evidence type="ECO:0000256" key="4">
    <source>
        <dbReference type="PIRSR" id="PIRSR619791-2"/>
    </source>
</evidence>
<dbReference type="InterPro" id="IPR037120">
    <property type="entry name" value="Haem_peroxidase_sf_animal"/>
</dbReference>
<dbReference type="Proteomes" id="UP000228934">
    <property type="component" value="Unassembled WGS sequence"/>
</dbReference>
<dbReference type="InterPro" id="IPR019791">
    <property type="entry name" value="Haem_peroxidase_animal"/>
</dbReference>
<evidence type="ECO:0008006" key="7">
    <source>
        <dbReference type="Google" id="ProtNLM"/>
    </source>
</evidence>
<accession>A0A2G9RH55</accession>
<keyword evidence="4" id="KW-0349">Heme</keyword>
<keyword evidence="3" id="KW-0732">Signal</keyword>
<dbReference type="EMBL" id="KV938856">
    <property type="protein sequence ID" value="PIO27105.1"/>
    <property type="molecule type" value="Genomic_DNA"/>
</dbReference>
<organism evidence="5 6">
    <name type="scientific">Aquarana catesbeiana</name>
    <name type="common">American bullfrog</name>
    <name type="synonym">Rana catesbeiana</name>
    <dbReference type="NCBI Taxonomy" id="8400"/>
    <lineage>
        <taxon>Eukaryota</taxon>
        <taxon>Metazoa</taxon>
        <taxon>Chordata</taxon>
        <taxon>Craniata</taxon>
        <taxon>Vertebrata</taxon>
        <taxon>Euteleostomi</taxon>
        <taxon>Amphibia</taxon>
        <taxon>Batrachia</taxon>
        <taxon>Anura</taxon>
        <taxon>Neobatrachia</taxon>
        <taxon>Ranoidea</taxon>
        <taxon>Ranidae</taxon>
        <taxon>Aquarana</taxon>
    </lineage>
</organism>
<evidence type="ECO:0000313" key="5">
    <source>
        <dbReference type="EMBL" id="PIO27105.1"/>
    </source>
</evidence>
<dbReference type="Gene3D" id="1.10.640.10">
    <property type="entry name" value="Haem peroxidase domain superfamily, animal type"/>
    <property type="match status" value="1"/>
</dbReference>
<dbReference type="PANTHER" id="PTHR11475:SF63">
    <property type="entry name" value="EOSINOPHIL PEROXIDASE"/>
    <property type="match status" value="1"/>
</dbReference>
<dbReference type="OrthoDB" id="823504at2759"/>
<gene>
    <name evidence="5" type="ORF">AB205_0195000</name>
</gene>
<dbReference type="GO" id="GO:0046872">
    <property type="term" value="F:metal ion binding"/>
    <property type="evidence" value="ECO:0007669"/>
    <property type="project" value="UniProtKB-KW"/>
</dbReference>
<dbReference type="FunFam" id="1.10.640.10:FF:000003">
    <property type="entry name" value="chorion peroxidase"/>
    <property type="match status" value="1"/>
</dbReference>